<dbReference type="RefSeq" id="XP_009168734.1">
    <property type="nucleotide sequence ID" value="XM_009170470.1"/>
</dbReference>
<dbReference type="CTD" id="20319641"/>
<protein>
    <submittedName>
        <fullName evidence="1">Uncharacterized protein</fullName>
    </submittedName>
</protein>
<name>A0A074ZJH6_OPIVI</name>
<keyword evidence="2" id="KW-1185">Reference proteome</keyword>
<sequence>MVQRIPLPGDSAELQVIYGSNPTSASGLPLSRLGQPGSIPAFVLPSGGMADQAYMRIKYTGLLRNTLVCKTLNPGESLVYDVSRPLKVPHQTASCFSRYDIQDIATHVYSQGCRKSFSSPRPLCHSWGPSSKRSPRVFVNSCSTCNGNMRWPGAAYQLPGNITNQRFIWVPVEGYHQNERFRCNAVESSAETNIVRK</sequence>
<dbReference type="Proteomes" id="UP000054324">
    <property type="component" value="Unassembled WGS sequence"/>
</dbReference>
<dbReference type="EMBL" id="KL596721">
    <property type="protein sequence ID" value="KER27498.1"/>
    <property type="molecule type" value="Genomic_DNA"/>
</dbReference>
<dbReference type="KEGG" id="ovi:T265_05459"/>
<gene>
    <name evidence="1" type="ORF">T265_05459</name>
</gene>
<evidence type="ECO:0000313" key="2">
    <source>
        <dbReference type="Proteomes" id="UP000054324"/>
    </source>
</evidence>
<dbReference type="OrthoDB" id="191995at2759"/>
<dbReference type="AlphaFoldDB" id="A0A074ZJH6"/>
<dbReference type="GeneID" id="20319641"/>
<proteinExistence type="predicted"/>
<evidence type="ECO:0000313" key="1">
    <source>
        <dbReference type="EMBL" id="KER27498.1"/>
    </source>
</evidence>
<accession>A0A074ZJH6</accession>
<organism evidence="1 2">
    <name type="scientific">Opisthorchis viverrini</name>
    <name type="common">Southeast Asian liver fluke</name>
    <dbReference type="NCBI Taxonomy" id="6198"/>
    <lineage>
        <taxon>Eukaryota</taxon>
        <taxon>Metazoa</taxon>
        <taxon>Spiralia</taxon>
        <taxon>Lophotrochozoa</taxon>
        <taxon>Platyhelminthes</taxon>
        <taxon>Trematoda</taxon>
        <taxon>Digenea</taxon>
        <taxon>Opisthorchiida</taxon>
        <taxon>Opisthorchiata</taxon>
        <taxon>Opisthorchiidae</taxon>
        <taxon>Opisthorchis</taxon>
    </lineage>
</organism>
<reference evidence="1 2" key="1">
    <citation type="submission" date="2013-11" db="EMBL/GenBank/DDBJ databases">
        <title>Opisthorchis viverrini - life in the bile duct.</title>
        <authorList>
            <person name="Young N.D."/>
            <person name="Nagarajan N."/>
            <person name="Lin S.J."/>
            <person name="Korhonen P.K."/>
            <person name="Jex A.R."/>
            <person name="Hall R.S."/>
            <person name="Safavi-Hemami H."/>
            <person name="Kaewkong W."/>
            <person name="Bertrand D."/>
            <person name="Gao S."/>
            <person name="Seet Q."/>
            <person name="Wongkham S."/>
            <person name="Teh B.T."/>
            <person name="Wongkham C."/>
            <person name="Intapan P.M."/>
            <person name="Maleewong W."/>
            <person name="Yang X."/>
            <person name="Hu M."/>
            <person name="Wang Z."/>
            <person name="Hofmann A."/>
            <person name="Sternberg P.W."/>
            <person name="Tan P."/>
            <person name="Wang J."/>
            <person name="Gasser R.B."/>
        </authorList>
    </citation>
    <scope>NUCLEOTIDE SEQUENCE [LARGE SCALE GENOMIC DNA]</scope>
</reference>